<comment type="caution">
    <text evidence="2">The sequence shown here is derived from an EMBL/GenBank/DDBJ whole genome shotgun (WGS) entry which is preliminary data.</text>
</comment>
<keyword evidence="1" id="KW-0472">Membrane</keyword>
<keyword evidence="1" id="KW-1133">Transmembrane helix</keyword>
<feature type="transmembrane region" description="Helical" evidence="1">
    <location>
        <begin position="37"/>
        <end position="57"/>
    </location>
</feature>
<proteinExistence type="predicted"/>
<name>A0ABT7AD72_9HYPH</name>
<protein>
    <recommendedName>
        <fullName evidence="4">Sulfur globule protein</fullName>
    </recommendedName>
</protein>
<reference evidence="2 3" key="1">
    <citation type="submission" date="2023-05" db="EMBL/GenBank/DDBJ databases">
        <title>Chelatococcus sp. nov., a moderately thermophilic bacterium isolated from hot spring microbial mat.</title>
        <authorList>
            <person name="Hu C.-J."/>
            <person name="Li W.-J."/>
        </authorList>
    </citation>
    <scope>NUCLEOTIDE SEQUENCE [LARGE SCALE GENOMIC DNA]</scope>
    <source>
        <strain evidence="2 3">SYSU G07232</strain>
    </source>
</reference>
<gene>
    <name evidence="2" type="ORF">QNA08_03585</name>
</gene>
<organism evidence="2 3">
    <name type="scientific">Chelatococcus albus</name>
    <dbReference type="NCBI Taxonomy" id="3047466"/>
    <lineage>
        <taxon>Bacteria</taxon>
        <taxon>Pseudomonadati</taxon>
        <taxon>Pseudomonadota</taxon>
        <taxon>Alphaproteobacteria</taxon>
        <taxon>Hyphomicrobiales</taxon>
        <taxon>Chelatococcaceae</taxon>
        <taxon>Chelatococcus</taxon>
    </lineage>
</organism>
<dbReference type="Proteomes" id="UP001321492">
    <property type="component" value="Unassembled WGS sequence"/>
</dbReference>
<accession>A0ABT7AD72</accession>
<evidence type="ECO:0000256" key="1">
    <source>
        <dbReference type="SAM" id="Phobius"/>
    </source>
</evidence>
<dbReference type="RefSeq" id="WP_283739278.1">
    <property type="nucleotide sequence ID" value="NZ_JASJEV010000001.1"/>
</dbReference>
<evidence type="ECO:0000313" key="3">
    <source>
        <dbReference type="Proteomes" id="UP001321492"/>
    </source>
</evidence>
<sequence>MFTSNLSKKTVATALAVLTVAGTLSVASTEAEARNRYSGGAVAAGVIGGLALGALAAGAARPAYAYPAPGYYYDYGPRPAYYGYGPAYYYDDDVPACFTKYRRVWVDGWGWRTRRVTVCD</sequence>
<keyword evidence="3" id="KW-1185">Reference proteome</keyword>
<evidence type="ECO:0000313" key="2">
    <source>
        <dbReference type="EMBL" id="MDJ1157319.1"/>
    </source>
</evidence>
<evidence type="ECO:0008006" key="4">
    <source>
        <dbReference type="Google" id="ProtNLM"/>
    </source>
</evidence>
<keyword evidence="1" id="KW-0812">Transmembrane</keyword>
<dbReference type="EMBL" id="JASJEV010000001">
    <property type="protein sequence ID" value="MDJ1157319.1"/>
    <property type="molecule type" value="Genomic_DNA"/>
</dbReference>